<accession>A0ABQ9NN59</accession>
<dbReference type="SFLD" id="SFLDG01168">
    <property type="entry name" value="Ferric_reductase_subgroup_(FRE"/>
    <property type="match status" value="1"/>
</dbReference>
<reference evidence="10" key="1">
    <citation type="submission" date="2022-10" db="EMBL/GenBank/DDBJ databases">
        <title>Culturing micro-colonial fungi from biological soil crusts in the Mojave desert and describing Neophaeococcomyces mojavensis, and introducing the new genera and species Taxawa tesnikishii.</title>
        <authorList>
            <person name="Kurbessoian T."/>
            <person name="Stajich J.E."/>
        </authorList>
    </citation>
    <scope>NUCLEOTIDE SEQUENCE</scope>
    <source>
        <strain evidence="10">TK_1</strain>
    </source>
</reference>
<keyword evidence="11" id="KW-1185">Reference proteome</keyword>
<dbReference type="Pfam" id="PF08022">
    <property type="entry name" value="FAD_binding_8"/>
    <property type="match status" value="1"/>
</dbReference>
<feature type="transmembrane region" description="Helical" evidence="8">
    <location>
        <begin position="195"/>
        <end position="213"/>
    </location>
</feature>
<feature type="region of interest" description="Disordered" evidence="7">
    <location>
        <begin position="108"/>
        <end position="144"/>
    </location>
</feature>
<proteinExistence type="predicted"/>
<dbReference type="CDD" id="cd06186">
    <property type="entry name" value="NOX_Duox_like_FAD_NADP"/>
    <property type="match status" value="1"/>
</dbReference>
<keyword evidence="5" id="KW-0406">Ion transport</keyword>
<dbReference type="InterPro" id="IPR013112">
    <property type="entry name" value="FAD-bd_8"/>
</dbReference>
<protein>
    <recommendedName>
        <fullName evidence="9">FAD-binding FR-type domain-containing protein</fullName>
    </recommendedName>
</protein>
<feature type="transmembrane region" description="Helical" evidence="8">
    <location>
        <begin position="271"/>
        <end position="290"/>
    </location>
</feature>
<feature type="domain" description="FAD-binding FR-type" evidence="9">
    <location>
        <begin position="353"/>
        <end position="512"/>
    </location>
</feature>
<evidence type="ECO:0000256" key="1">
    <source>
        <dbReference type="ARBA" id="ARBA00004141"/>
    </source>
</evidence>
<feature type="transmembrane region" description="Helical" evidence="8">
    <location>
        <begin position="358"/>
        <end position="376"/>
    </location>
</feature>
<feature type="transmembrane region" description="Helical" evidence="8">
    <location>
        <begin position="332"/>
        <end position="352"/>
    </location>
</feature>
<evidence type="ECO:0000256" key="5">
    <source>
        <dbReference type="ARBA" id="ARBA00023065"/>
    </source>
</evidence>
<evidence type="ECO:0000313" key="10">
    <source>
        <dbReference type="EMBL" id="KAJ9659882.1"/>
    </source>
</evidence>
<dbReference type="InterPro" id="IPR013130">
    <property type="entry name" value="Fe3_Rdtase_TM_dom"/>
</dbReference>
<feature type="transmembrane region" description="Helical" evidence="8">
    <location>
        <begin position="302"/>
        <end position="320"/>
    </location>
</feature>
<evidence type="ECO:0000256" key="6">
    <source>
        <dbReference type="ARBA" id="ARBA00023136"/>
    </source>
</evidence>
<evidence type="ECO:0000256" key="3">
    <source>
        <dbReference type="ARBA" id="ARBA00022692"/>
    </source>
</evidence>
<comment type="subcellular location">
    <subcellularLocation>
        <location evidence="1">Membrane</location>
        <topology evidence="1">Multi-pass membrane protein</topology>
    </subcellularLocation>
</comment>
<dbReference type="PANTHER" id="PTHR32361">
    <property type="entry name" value="FERRIC/CUPRIC REDUCTASE TRANSMEMBRANE COMPONENT"/>
    <property type="match status" value="1"/>
</dbReference>
<evidence type="ECO:0000313" key="11">
    <source>
        <dbReference type="Proteomes" id="UP001172684"/>
    </source>
</evidence>
<dbReference type="InterPro" id="IPR017927">
    <property type="entry name" value="FAD-bd_FR_type"/>
</dbReference>
<dbReference type="InterPro" id="IPR039261">
    <property type="entry name" value="FNR_nucleotide-bd"/>
</dbReference>
<sequence length="664" mass="73518">MAEPPQSWLRAVLRFSLSATSHSTVDDAYHNLSADAQVDEDPGRNPRFKKLFDAVVFSRSFILTYNVVLAVVLLSVAVVHWGGKAREARQRRIRAIAAKRSHAADALRLGPEDGGRIQGTEQSSSSSSSSTLEGTATPPAALKDPAYEGERQPLLFRQGQEPYQGNYRLVNNARAWLICQPRAIPFLNKVLPSNGLTLAILSFVGLNIFYSFYNVELSLFMLFVFADRAGLVFVANLPILYLFAAKNQPIKLLTGYSYESLNIFHRRLGEVMCVLALLHSAGMVGVWYTLLRPGGFTFARFIFSKIILLGLGAFVSYELIYFTSLGSFRQRWYELFLVLHVALQTAALVLLWFHHYDARVYVGVALSIFLVDRLVFRLGLKTTSMRASLTIAEDGSTVLLSNNWAVPTTAPWRRLFGQSIKYGWRPTDHVFLTIPSLSHKHIIQAHPFTIASAAPRSSLTSSNASSQPQPHAWFTLLIRAQDGFSRDILNYARSHTSVMCRLDGPYGSSHALDTLDNSDLSIIVAGGSGIAVAFPIVWELLHPPTTTEADIEGSGRNDNKMKVCLIWVVHSRSHLSWLPEERCQELADSGVDICIPTPTEESGRPDVGALVRHKVDMHSGGNGTSKTRVVASGPDAMNRDVRNACAQMVAEGEDIRVEVEKFGW</sequence>
<organism evidence="10 11">
    <name type="scientific">Coniosporium apollinis</name>
    <dbReference type="NCBI Taxonomy" id="61459"/>
    <lineage>
        <taxon>Eukaryota</taxon>
        <taxon>Fungi</taxon>
        <taxon>Dikarya</taxon>
        <taxon>Ascomycota</taxon>
        <taxon>Pezizomycotina</taxon>
        <taxon>Dothideomycetes</taxon>
        <taxon>Dothideomycetes incertae sedis</taxon>
        <taxon>Coniosporium</taxon>
    </lineage>
</organism>
<evidence type="ECO:0000256" key="4">
    <source>
        <dbReference type="ARBA" id="ARBA00022989"/>
    </source>
</evidence>
<dbReference type="PANTHER" id="PTHR32361:SF28">
    <property type="entry name" value="FRP1P"/>
    <property type="match status" value="1"/>
</dbReference>
<dbReference type="SFLD" id="SFLDS00052">
    <property type="entry name" value="Ferric_Reductase_Domain"/>
    <property type="match status" value="1"/>
</dbReference>
<evidence type="ECO:0000259" key="9">
    <source>
        <dbReference type="PROSITE" id="PS51384"/>
    </source>
</evidence>
<evidence type="ECO:0000256" key="2">
    <source>
        <dbReference type="ARBA" id="ARBA00022448"/>
    </source>
</evidence>
<dbReference type="Proteomes" id="UP001172684">
    <property type="component" value="Unassembled WGS sequence"/>
</dbReference>
<evidence type="ECO:0000256" key="7">
    <source>
        <dbReference type="SAM" id="MobiDB-lite"/>
    </source>
</evidence>
<keyword evidence="4 8" id="KW-1133">Transmembrane helix</keyword>
<dbReference type="Gene3D" id="3.40.50.80">
    <property type="entry name" value="Nucleotide-binding domain of ferredoxin-NADP reductase (FNR) module"/>
    <property type="match status" value="2"/>
</dbReference>
<comment type="caution">
    <text evidence="10">The sequence shown here is derived from an EMBL/GenBank/DDBJ whole genome shotgun (WGS) entry which is preliminary data.</text>
</comment>
<dbReference type="PROSITE" id="PS51384">
    <property type="entry name" value="FAD_FR"/>
    <property type="match status" value="1"/>
</dbReference>
<gene>
    <name evidence="10" type="ORF">H2201_007140</name>
</gene>
<feature type="transmembrane region" description="Helical" evidence="8">
    <location>
        <begin position="219"/>
        <end position="243"/>
    </location>
</feature>
<keyword evidence="6 8" id="KW-0472">Membrane</keyword>
<dbReference type="Pfam" id="PF01794">
    <property type="entry name" value="Ferric_reduct"/>
    <property type="match status" value="1"/>
</dbReference>
<dbReference type="InterPro" id="IPR051410">
    <property type="entry name" value="Ferric/Cupric_Reductase"/>
</dbReference>
<keyword evidence="2" id="KW-0813">Transport</keyword>
<dbReference type="EMBL" id="JAPDRL010000071">
    <property type="protein sequence ID" value="KAJ9659882.1"/>
    <property type="molecule type" value="Genomic_DNA"/>
</dbReference>
<keyword evidence="3 8" id="KW-0812">Transmembrane</keyword>
<evidence type="ECO:0000256" key="8">
    <source>
        <dbReference type="SAM" id="Phobius"/>
    </source>
</evidence>
<feature type="transmembrane region" description="Helical" evidence="8">
    <location>
        <begin position="62"/>
        <end position="82"/>
    </location>
</feature>
<dbReference type="SUPFAM" id="SSF52343">
    <property type="entry name" value="Ferredoxin reductase-like, C-terminal NADP-linked domain"/>
    <property type="match status" value="1"/>
</dbReference>
<name>A0ABQ9NN59_9PEZI</name>